<dbReference type="Gene3D" id="3.40.50.2000">
    <property type="entry name" value="Glycogen Phosphorylase B"/>
    <property type="match status" value="2"/>
</dbReference>
<dbReference type="Pfam" id="PF13579">
    <property type="entry name" value="Glyco_trans_4_4"/>
    <property type="match status" value="1"/>
</dbReference>
<evidence type="ECO:0000259" key="1">
    <source>
        <dbReference type="Pfam" id="PF00534"/>
    </source>
</evidence>
<sequence>MNALGTDRIVHIIPTLDQAGAEKQMTTLACQLRRRGWDVRVAVLTRDGPYRAELKAAGVPVFYVNKRGKLDLSALVRLRRWLEEVKPAIVQTWLFAANVYGRIAAKQAKVPHILASERCVDLWKSWWHFVFDRYLARWTDRIVVNSSGVASFYESRGIPQNKIVVIPNGMAIPERPAGSRQSLLLELKLPPDARLVGVVGRLWPQKSLRDAIWAEDLLKRLRDDVHLLIVGDGPERRALERYCGHLEITDRVHFLGHRRDAVRIMAHLDVFWNTSRYEGQSNSLMEAMALGVPVVASDIPGNRDLVVHGATGYLVPRGFQFRAGIAKYTQKILEDPELAARLGMAGRERIATHFSVERMVDAYEALYRTLTGAGTISAGQLEPSKVQQ</sequence>
<proteinExistence type="predicted"/>
<dbReference type="InterPro" id="IPR028098">
    <property type="entry name" value="Glyco_trans_4-like_N"/>
</dbReference>
<keyword evidence="3" id="KW-0808">Transferase</keyword>
<feature type="domain" description="Glycosyltransferase subfamily 4-like N-terminal" evidence="2">
    <location>
        <begin position="20"/>
        <end position="169"/>
    </location>
</feature>
<dbReference type="KEGG" id="ttf:THTE_1291"/>
<dbReference type="AlphaFoldDB" id="A0A286RD68"/>
<protein>
    <submittedName>
        <fullName evidence="3">Glycosyltransferase</fullName>
    </submittedName>
</protein>
<dbReference type="SUPFAM" id="SSF53756">
    <property type="entry name" value="UDP-Glycosyltransferase/glycogen phosphorylase"/>
    <property type="match status" value="1"/>
</dbReference>
<dbReference type="Pfam" id="PF00534">
    <property type="entry name" value="Glycos_transf_1"/>
    <property type="match status" value="1"/>
</dbReference>
<dbReference type="GO" id="GO:0016757">
    <property type="term" value="F:glycosyltransferase activity"/>
    <property type="evidence" value="ECO:0007669"/>
    <property type="project" value="InterPro"/>
</dbReference>
<dbReference type="InterPro" id="IPR001296">
    <property type="entry name" value="Glyco_trans_1"/>
</dbReference>
<evidence type="ECO:0000313" key="4">
    <source>
        <dbReference type="Proteomes" id="UP000215086"/>
    </source>
</evidence>
<evidence type="ECO:0000259" key="2">
    <source>
        <dbReference type="Pfam" id="PF13579"/>
    </source>
</evidence>
<dbReference type="RefSeq" id="WP_095414369.1">
    <property type="nucleotide sequence ID" value="NZ_CP018477.1"/>
</dbReference>
<evidence type="ECO:0000313" key="3">
    <source>
        <dbReference type="EMBL" id="ASV73893.1"/>
    </source>
</evidence>
<dbReference type="PANTHER" id="PTHR12526">
    <property type="entry name" value="GLYCOSYLTRANSFERASE"/>
    <property type="match status" value="1"/>
</dbReference>
<dbReference type="OrthoDB" id="9795746at2"/>
<accession>A0A286RD68</accession>
<reference evidence="3 4" key="1">
    <citation type="journal article" name="Front. Microbiol.">
        <title>Sugar Metabolism of the First Thermophilic Planctomycete Thermogutta terrifontis: Comparative Genomic and Transcriptomic Approaches.</title>
        <authorList>
            <person name="Elcheninov A.G."/>
            <person name="Menzel P."/>
            <person name="Gudbergsdottir S.R."/>
            <person name="Slesarev A.I."/>
            <person name="Kadnikov V.V."/>
            <person name="Krogh A."/>
            <person name="Bonch-Osmolovskaya E.A."/>
            <person name="Peng X."/>
            <person name="Kublanov I.V."/>
        </authorList>
    </citation>
    <scope>NUCLEOTIDE SEQUENCE [LARGE SCALE GENOMIC DNA]</scope>
    <source>
        <strain evidence="3 4">R1</strain>
    </source>
</reference>
<feature type="domain" description="Glycosyl transferase family 1" evidence="1">
    <location>
        <begin position="188"/>
        <end position="349"/>
    </location>
</feature>
<dbReference type="Proteomes" id="UP000215086">
    <property type="component" value="Chromosome"/>
</dbReference>
<name>A0A286RD68_9BACT</name>
<keyword evidence="4" id="KW-1185">Reference proteome</keyword>
<dbReference type="PANTHER" id="PTHR12526:SF638">
    <property type="entry name" value="SPORE COAT PROTEIN SA"/>
    <property type="match status" value="1"/>
</dbReference>
<dbReference type="EMBL" id="CP018477">
    <property type="protein sequence ID" value="ASV73893.1"/>
    <property type="molecule type" value="Genomic_DNA"/>
</dbReference>
<gene>
    <name evidence="3" type="ORF">THTE_1291</name>
</gene>
<organism evidence="3 4">
    <name type="scientific">Thermogutta terrifontis</name>
    <dbReference type="NCBI Taxonomy" id="1331910"/>
    <lineage>
        <taxon>Bacteria</taxon>
        <taxon>Pseudomonadati</taxon>
        <taxon>Planctomycetota</taxon>
        <taxon>Planctomycetia</taxon>
        <taxon>Pirellulales</taxon>
        <taxon>Thermoguttaceae</taxon>
        <taxon>Thermogutta</taxon>
    </lineage>
</organism>